<feature type="compositionally biased region" description="Low complexity" evidence="2">
    <location>
        <begin position="78"/>
        <end position="95"/>
    </location>
</feature>
<dbReference type="Gene3D" id="1.25.10.10">
    <property type="entry name" value="Leucine-rich Repeat Variant"/>
    <property type="match status" value="1"/>
</dbReference>
<dbReference type="PROSITE" id="PS51396">
    <property type="entry name" value="PUL"/>
    <property type="match status" value="1"/>
</dbReference>
<evidence type="ECO:0000256" key="1">
    <source>
        <dbReference type="ARBA" id="ARBA00023157"/>
    </source>
</evidence>
<name>J5ST61_TRIAS</name>
<dbReference type="AlphaFoldDB" id="J5ST61"/>
<feature type="domain" description="PUL" evidence="4">
    <location>
        <begin position="219"/>
        <end position="509"/>
    </location>
</feature>
<evidence type="ECO:0008006" key="7">
    <source>
        <dbReference type="Google" id="ProtNLM"/>
    </source>
</evidence>
<evidence type="ECO:0000313" key="6">
    <source>
        <dbReference type="Proteomes" id="UP000002748"/>
    </source>
</evidence>
<sequence length="513" mass="54343">MFRGSNSSEHRIPAQQGMPNATSVATPTTGTPAAGTPPTGAAAANGQQDPHNLASMFLNAVAQQAAGNGGNIPGLQNGGASSSSAPKAPQAPAGPALQLVTSSSTFDQLLKTSKALVANFTNTAGCPPCRMIKPAYESIAEAHYPEFGPRGARFVEIELDRGDGQNLASRYGVRATPTFMFFKDGKKVDEMAGADKRGLENKIEAFLDDCFPQHAHKRLYLPATERIKTNPITATATPNFTALFGKLEGFAGAAGKQHVDVLKNEVVPFLEGKGGDAVGVVDKWTAASGALLQSLKPAEVFPIVDLWRLGLLNDGVVRVLTPRVGGPSDPIAPILALTAKELKQGVAATPRPLLLTTLRLETNLLAPLPLATAALARPDDLLSVLVEALLHPDVGVRKAAADVAVNAAAWRHRVREATPQTPDAPEIGGEDWETELLSALVEAIAREEDSDTGHRLLVAAALVMYLNPGWDEGIQPLLEVLGARDTIDKAARRWNNKDIRKLADEITLKMLKE</sequence>
<evidence type="ECO:0000259" key="4">
    <source>
        <dbReference type="PROSITE" id="PS51396"/>
    </source>
</evidence>
<dbReference type="InterPro" id="IPR011989">
    <property type="entry name" value="ARM-like"/>
</dbReference>
<dbReference type="Gene3D" id="3.40.30.10">
    <property type="entry name" value="Glutaredoxin"/>
    <property type="match status" value="1"/>
</dbReference>
<dbReference type="VEuPathDB" id="FungiDB:A1Q1_03807"/>
<feature type="domain" description="Thioredoxin" evidence="3">
    <location>
        <begin position="82"/>
        <end position="208"/>
    </location>
</feature>
<evidence type="ECO:0000259" key="3">
    <source>
        <dbReference type="PROSITE" id="PS51352"/>
    </source>
</evidence>
<dbReference type="HOGENOM" id="CLU_033441_0_0_1"/>
<dbReference type="Proteomes" id="UP000002748">
    <property type="component" value="Unassembled WGS sequence"/>
</dbReference>
<dbReference type="InterPro" id="IPR036249">
    <property type="entry name" value="Thioredoxin-like_sf"/>
</dbReference>
<comment type="caution">
    <text evidence="5">The sequence shown here is derived from an EMBL/GenBank/DDBJ whole genome shotgun (WGS) entry which is preliminary data.</text>
</comment>
<feature type="compositionally biased region" description="Low complexity" evidence="2">
    <location>
        <begin position="25"/>
        <end position="44"/>
    </location>
</feature>
<dbReference type="RefSeq" id="XP_014178612.1">
    <property type="nucleotide sequence ID" value="XM_014323137.1"/>
</dbReference>
<dbReference type="KEGG" id="tasa:A1Q1_03807"/>
<dbReference type="Pfam" id="PF08324">
    <property type="entry name" value="PUL"/>
    <property type="match status" value="1"/>
</dbReference>
<dbReference type="PANTHER" id="PTHR46115">
    <property type="entry name" value="THIOREDOXIN-LIKE PROTEIN 1"/>
    <property type="match status" value="1"/>
</dbReference>
<evidence type="ECO:0000313" key="5">
    <source>
        <dbReference type="EMBL" id="EJT47406.1"/>
    </source>
</evidence>
<dbReference type="InterPro" id="IPR013535">
    <property type="entry name" value="PUL_dom"/>
</dbReference>
<reference evidence="5 6" key="1">
    <citation type="journal article" date="2012" name="Eukaryot. Cell">
        <title>Draft genome sequence of CBS 2479, the standard type strain of Trichosporon asahii.</title>
        <authorList>
            <person name="Yang R.Y."/>
            <person name="Li H.T."/>
            <person name="Zhu H."/>
            <person name="Zhou G.P."/>
            <person name="Wang M."/>
            <person name="Wang L."/>
        </authorList>
    </citation>
    <scope>NUCLEOTIDE SEQUENCE [LARGE SCALE GENOMIC DNA]</scope>
    <source>
        <strain evidence="6">ATCC 90039 / CBS 2479 / JCM 2466 / KCTC 7840 / NCYC 2677 / UAMH 7654</strain>
    </source>
</reference>
<accession>J5ST61</accession>
<protein>
    <recommendedName>
        <fullName evidence="7">Thioredoxin domain-containing protein</fullName>
    </recommendedName>
</protein>
<dbReference type="Pfam" id="PF00085">
    <property type="entry name" value="Thioredoxin"/>
    <property type="match status" value="1"/>
</dbReference>
<dbReference type="PROSITE" id="PS51352">
    <property type="entry name" value="THIOREDOXIN_2"/>
    <property type="match status" value="1"/>
</dbReference>
<evidence type="ECO:0000256" key="2">
    <source>
        <dbReference type="SAM" id="MobiDB-lite"/>
    </source>
</evidence>
<organism evidence="5 6">
    <name type="scientific">Trichosporon asahii var. asahii (strain ATCC 90039 / CBS 2479 / JCM 2466 / KCTC 7840 / NBRC 103889/ NCYC 2677 / UAMH 7654)</name>
    <name type="common">Yeast</name>
    <dbReference type="NCBI Taxonomy" id="1186058"/>
    <lineage>
        <taxon>Eukaryota</taxon>
        <taxon>Fungi</taxon>
        <taxon>Dikarya</taxon>
        <taxon>Basidiomycota</taxon>
        <taxon>Agaricomycotina</taxon>
        <taxon>Tremellomycetes</taxon>
        <taxon>Trichosporonales</taxon>
        <taxon>Trichosporonaceae</taxon>
        <taxon>Trichosporon</taxon>
    </lineage>
</organism>
<dbReference type="GeneID" id="25987320"/>
<proteinExistence type="predicted"/>
<dbReference type="EMBL" id="ALBS01000252">
    <property type="protein sequence ID" value="EJT47406.1"/>
    <property type="molecule type" value="Genomic_DNA"/>
</dbReference>
<dbReference type="CDD" id="cd02947">
    <property type="entry name" value="TRX_family"/>
    <property type="match status" value="1"/>
</dbReference>
<feature type="region of interest" description="Disordered" evidence="2">
    <location>
        <begin position="69"/>
        <end position="95"/>
    </location>
</feature>
<keyword evidence="1" id="KW-1015">Disulfide bond</keyword>
<dbReference type="OrthoDB" id="21221at2759"/>
<dbReference type="InterPro" id="IPR013766">
    <property type="entry name" value="Thioredoxin_domain"/>
</dbReference>
<dbReference type="SUPFAM" id="SSF52833">
    <property type="entry name" value="Thioredoxin-like"/>
    <property type="match status" value="1"/>
</dbReference>
<gene>
    <name evidence="5" type="ORF">A1Q1_03807</name>
</gene>
<feature type="region of interest" description="Disordered" evidence="2">
    <location>
        <begin position="1"/>
        <end position="48"/>
    </location>
</feature>